<dbReference type="VEuPathDB" id="FungiDB:EMCG_09334"/>
<sequence>MGPRNPGNQGNNNARVSRRELAWAGEPVLRVPVTVALDSYPQLGERTQLREGLLVTCSGDSPATRCLAPLEHVYFWGVSRKVQQLPVSRA</sequence>
<dbReference type="AlphaFoldDB" id="A0A0G2J381"/>
<evidence type="ECO:0000313" key="1">
    <source>
        <dbReference type="EMBL" id="KKZ64769.1"/>
    </source>
</evidence>
<accession>A0A0G2J381</accession>
<evidence type="ECO:0000313" key="2">
    <source>
        <dbReference type="Proteomes" id="UP000034164"/>
    </source>
</evidence>
<name>A0A0G2J381_9EURO</name>
<protein>
    <submittedName>
        <fullName evidence="1">Uncharacterized protein</fullName>
    </submittedName>
</protein>
<gene>
    <name evidence="1" type="ORF">EMCG_09334</name>
</gene>
<organism evidence="1 2">
    <name type="scientific">[Emmonsia] crescens</name>
    <dbReference type="NCBI Taxonomy" id="73230"/>
    <lineage>
        <taxon>Eukaryota</taxon>
        <taxon>Fungi</taxon>
        <taxon>Dikarya</taxon>
        <taxon>Ascomycota</taxon>
        <taxon>Pezizomycotina</taxon>
        <taxon>Eurotiomycetes</taxon>
        <taxon>Eurotiomycetidae</taxon>
        <taxon>Onygenales</taxon>
        <taxon>Ajellomycetaceae</taxon>
        <taxon>Emergomyces</taxon>
    </lineage>
</organism>
<proteinExistence type="predicted"/>
<comment type="caution">
    <text evidence="1">The sequence shown here is derived from an EMBL/GenBank/DDBJ whole genome shotgun (WGS) entry which is preliminary data.</text>
</comment>
<reference evidence="2" key="1">
    <citation type="journal article" date="2015" name="PLoS Genet.">
        <title>The dynamic genome and transcriptome of the human fungal pathogen Blastomyces and close relative Emmonsia.</title>
        <authorList>
            <person name="Munoz J.F."/>
            <person name="Gauthier G.M."/>
            <person name="Desjardins C.A."/>
            <person name="Gallo J.E."/>
            <person name="Holder J."/>
            <person name="Sullivan T.D."/>
            <person name="Marty A.J."/>
            <person name="Carmen J.C."/>
            <person name="Chen Z."/>
            <person name="Ding L."/>
            <person name="Gujja S."/>
            <person name="Magrini V."/>
            <person name="Misas E."/>
            <person name="Mitreva M."/>
            <person name="Priest M."/>
            <person name="Saif S."/>
            <person name="Whiston E.A."/>
            <person name="Young S."/>
            <person name="Zeng Q."/>
            <person name="Goldman W.E."/>
            <person name="Mardis E.R."/>
            <person name="Taylor J.W."/>
            <person name="McEwen J.G."/>
            <person name="Clay O.K."/>
            <person name="Klein B.S."/>
            <person name="Cuomo C.A."/>
        </authorList>
    </citation>
    <scope>NUCLEOTIDE SEQUENCE [LARGE SCALE GENOMIC DNA]</scope>
    <source>
        <strain evidence="2">UAMH 3008</strain>
    </source>
</reference>
<dbReference type="EMBL" id="LCZI01000745">
    <property type="protein sequence ID" value="KKZ64769.1"/>
    <property type="molecule type" value="Genomic_DNA"/>
</dbReference>
<dbReference type="Proteomes" id="UP000034164">
    <property type="component" value="Unassembled WGS sequence"/>
</dbReference>